<comment type="similarity">
    <text evidence="2 4">Belongs to the class-IV pyridoxal-phosphate-dependent aminotransferase family.</text>
</comment>
<evidence type="ECO:0000313" key="7">
    <source>
        <dbReference type="Proteomes" id="UP000030012"/>
    </source>
</evidence>
<evidence type="ECO:0000256" key="2">
    <source>
        <dbReference type="ARBA" id="ARBA00009320"/>
    </source>
</evidence>
<dbReference type="Gene3D" id="3.20.10.10">
    <property type="entry name" value="D-amino Acid Aminotransferase, subunit A, domain 2"/>
    <property type="match status" value="1"/>
</dbReference>
<dbReference type="InterPro" id="IPR018300">
    <property type="entry name" value="Aminotrans_IV_CS"/>
</dbReference>
<evidence type="ECO:0000256" key="1">
    <source>
        <dbReference type="ARBA" id="ARBA00001933"/>
    </source>
</evidence>
<dbReference type="RefSeq" id="WP_039254010.1">
    <property type="nucleotide sequence ID" value="NZ_JENJ01000015.1"/>
</dbReference>
<reference evidence="6 7" key="1">
    <citation type="submission" date="2014-01" db="EMBL/GenBank/DDBJ databases">
        <title>Plasmidome dynamics in the species complex Clostridium novyi sensu lato converts strains of independent lineages into distinctly different pathogens.</title>
        <authorList>
            <person name="Skarin H."/>
            <person name="Segerman B."/>
        </authorList>
    </citation>
    <scope>NUCLEOTIDE SEQUENCE [LARGE SCALE GENOMIC DNA]</scope>
    <source>
        <strain evidence="6 7">4552</strain>
    </source>
</reference>
<dbReference type="OrthoDB" id="9805628at2"/>
<evidence type="ECO:0000313" key="6">
    <source>
        <dbReference type="EMBL" id="KGM97023.1"/>
    </source>
</evidence>
<dbReference type="PANTHER" id="PTHR42743">
    <property type="entry name" value="AMINO-ACID AMINOTRANSFERASE"/>
    <property type="match status" value="1"/>
</dbReference>
<dbReference type="InterPro" id="IPR050571">
    <property type="entry name" value="Class-IV_PLP-Dep_Aminotrnsfr"/>
</dbReference>
<organism evidence="6 7">
    <name type="scientific">Clostridium novyi A str. 4552</name>
    <dbReference type="NCBI Taxonomy" id="1444289"/>
    <lineage>
        <taxon>Bacteria</taxon>
        <taxon>Bacillati</taxon>
        <taxon>Bacillota</taxon>
        <taxon>Clostridia</taxon>
        <taxon>Eubacteriales</taxon>
        <taxon>Clostridiaceae</taxon>
        <taxon>Clostridium</taxon>
    </lineage>
</organism>
<dbReference type="PROSITE" id="PS00770">
    <property type="entry name" value="AA_TRANSFER_CLASS_4"/>
    <property type="match status" value="1"/>
</dbReference>
<proteinExistence type="inferred from homology"/>
<comment type="cofactor">
    <cofactor evidence="1 5">
        <name>pyridoxal 5'-phosphate</name>
        <dbReference type="ChEBI" id="CHEBI:597326"/>
    </cofactor>
</comment>
<evidence type="ECO:0000256" key="4">
    <source>
        <dbReference type="RuleBase" id="RU004106"/>
    </source>
</evidence>
<dbReference type="GO" id="GO:0008483">
    <property type="term" value="F:transaminase activity"/>
    <property type="evidence" value="ECO:0007669"/>
    <property type="project" value="UniProtKB-KW"/>
</dbReference>
<sequence>MKECYGNKFILNNMVRDIEDFDYKYLREGKSLYEVMRIIDGVPIFLEDHLLRLYNSSKMTELGVWMEKEEIRNNIQKLCEINNNKNANVKIIFNYNKGVRTFICYFIESTYPTEDMYENGVKTSFYCAERQNPNIKIVNQNLRDETNKIIEETGVYEVILVNKDGYITEGSRSNIFMIKHGKVITSPIIEVLPGITRKYIIKACINLGYQVIEKRVNYKNIDSVDGLFISSTSPKVLPISMVNEVKFDSKNEMIQNIRHEYDKIINNYIKSNL</sequence>
<dbReference type="Proteomes" id="UP000030012">
    <property type="component" value="Unassembled WGS sequence"/>
</dbReference>
<dbReference type="SUPFAM" id="SSF56752">
    <property type="entry name" value="D-aminoacid aminotransferase-like PLP-dependent enzymes"/>
    <property type="match status" value="1"/>
</dbReference>
<comment type="caution">
    <text evidence="6">The sequence shown here is derived from an EMBL/GenBank/DDBJ whole genome shotgun (WGS) entry which is preliminary data.</text>
</comment>
<evidence type="ECO:0000256" key="5">
    <source>
        <dbReference type="RuleBase" id="RU004516"/>
    </source>
</evidence>
<gene>
    <name evidence="6" type="ORF">Z968_04780</name>
</gene>
<protein>
    <submittedName>
        <fullName evidence="6">Aminotransferase, class IV</fullName>
    </submittedName>
</protein>
<dbReference type="EMBL" id="JENJ01000015">
    <property type="protein sequence ID" value="KGM97023.1"/>
    <property type="molecule type" value="Genomic_DNA"/>
</dbReference>
<dbReference type="GO" id="GO:0005829">
    <property type="term" value="C:cytosol"/>
    <property type="evidence" value="ECO:0007669"/>
    <property type="project" value="TreeGrafter"/>
</dbReference>
<dbReference type="GO" id="GO:0046394">
    <property type="term" value="P:carboxylic acid biosynthetic process"/>
    <property type="evidence" value="ECO:0007669"/>
    <property type="project" value="UniProtKB-ARBA"/>
</dbReference>
<keyword evidence="6" id="KW-0808">Transferase</keyword>
<keyword evidence="3 5" id="KW-0663">Pyridoxal phosphate</keyword>
<keyword evidence="6" id="KW-0032">Aminotransferase</keyword>
<dbReference type="InterPro" id="IPR036038">
    <property type="entry name" value="Aminotransferase-like"/>
</dbReference>
<evidence type="ECO:0000256" key="3">
    <source>
        <dbReference type="ARBA" id="ARBA00022898"/>
    </source>
</evidence>
<dbReference type="InterPro" id="IPR043131">
    <property type="entry name" value="BCAT-like_N"/>
</dbReference>
<dbReference type="InterPro" id="IPR001544">
    <property type="entry name" value="Aminotrans_IV"/>
</dbReference>
<dbReference type="Gene3D" id="3.30.470.10">
    <property type="match status" value="1"/>
</dbReference>
<name>A0A0A0I8X2_CLONO</name>
<dbReference type="InterPro" id="IPR043132">
    <property type="entry name" value="BCAT-like_C"/>
</dbReference>
<accession>A0A0A0I8X2</accession>
<dbReference type="AlphaFoldDB" id="A0A0A0I8X2"/>
<dbReference type="PANTHER" id="PTHR42743:SF11">
    <property type="entry name" value="AMINODEOXYCHORISMATE LYASE"/>
    <property type="match status" value="1"/>
</dbReference>
<dbReference type="Pfam" id="PF01063">
    <property type="entry name" value="Aminotran_4"/>
    <property type="match status" value="1"/>
</dbReference>